<proteinExistence type="predicted"/>
<dbReference type="Pfam" id="PF20700">
    <property type="entry name" value="Mutator"/>
    <property type="match status" value="1"/>
</dbReference>
<dbReference type="InterPro" id="IPR049012">
    <property type="entry name" value="Mutator_transp_dom"/>
</dbReference>
<comment type="caution">
    <text evidence="2">The sequence shown here is derived from an EMBL/GenBank/DDBJ whole genome shotgun (WGS) entry which is preliminary data.</text>
</comment>
<dbReference type="AlphaFoldDB" id="A0AA88XN48"/>
<keyword evidence="3" id="KW-1185">Reference proteome</keyword>
<evidence type="ECO:0000313" key="3">
    <source>
        <dbReference type="Proteomes" id="UP001186944"/>
    </source>
</evidence>
<dbReference type="Proteomes" id="UP001186944">
    <property type="component" value="Unassembled WGS sequence"/>
</dbReference>
<gene>
    <name evidence="2" type="ORF">FSP39_000354</name>
</gene>
<accession>A0AA88XN48</accession>
<name>A0AA88XN48_PINIB</name>
<organism evidence="2 3">
    <name type="scientific">Pinctada imbricata</name>
    <name type="common">Atlantic pearl-oyster</name>
    <name type="synonym">Pinctada martensii</name>
    <dbReference type="NCBI Taxonomy" id="66713"/>
    <lineage>
        <taxon>Eukaryota</taxon>
        <taxon>Metazoa</taxon>
        <taxon>Spiralia</taxon>
        <taxon>Lophotrochozoa</taxon>
        <taxon>Mollusca</taxon>
        <taxon>Bivalvia</taxon>
        <taxon>Autobranchia</taxon>
        <taxon>Pteriomorphia</taxon>
        <taxon>Pterioida</taxon>
        <taxon>Pterioidea</taxon>
        <taxon>Pteriidae</taxon>
        <taxon>Pinctada</taxon>
    </lineage>
</organism>
<reference evidence="2" key="1">
    <citation type="submission" date="2019-08" db="EMBL/GenBank/DDBJ databases">
        <title>The improved chromosome-level genome for the pearl oyster Pinctada fucata martensii using PacBio sequencing and Hi-C.</title>
        <authorList>
            <person name="Zheng Z."/>
        </authorList>
    </citation>
    <scope>NUCLEOTIDE SEQUENCE</scope>
    <source>
        <strain evidence="2">ZZ-2019</strain>
        <tissue evidence="2">Adductor muscle</tissue>
    </source>
</reference>
<feature type="domain" description="Mutator-like transposase" evidence="1">
    <location>
        <begin position="3"/>
        <end position="169"/>
    </location>
</feature>
<sequence>MDVAVETETSYNSRIQAGYEAGTASFTPMIEQTTSFCLPIAGTVFNKICKNPSYCHDGPMFRRNYPVEETIASSERKAILRNLESVADGNRIGIGSVTTDASAQVEKVISDYSRSRIKHNFCFVHRMRTLQKNLKRAKLINLPEPAKDRDSYMQSISRCLRSRARLELVKLYIKVRKSSLYQRQLQY</sequence>
<dbReference type="EMBL" id="VSWD01000010">
    <property type="protein sequence ID" value="KAK3089042.1"/>
    <property type="molecule type" value="Genomic_DNA"/>
</dbReference>
<protein>
    <recommendedName>
        <fullName evidence="1">Mutator-like transposase domain-containing protein</fullName>
    </recommendedName>
</protein>
<evidence type="ECO:0000259" key="1">
    <source>
        <dbReference type="Pfam" id="PF20700"/>
    </source>
</evidence>
<evidence type="ECO:0000313" key="2">
    <source>
        <dbReference type="EMBL" id="KAK3089042.1"/>
    </source>
</evidence>